<evidence type="ECO:0000313" key="2">
    <source>
        <dbReference type="Proteomes" id="UP000220828"/>
    </source>
</evidence>
<organism evidence="1 2">
    <name type="scientific">Flavobacterium branchiophilum</name>
    <dbReference type="NCBI Taxonomy" id="55197"/>
    <lineage>
        <taxon>Bacteria</taxon>
        <taxon>Pseudomonadati</taxon>
        <taxon>Bacteroidota</taxon>
        <taxon>Flavobacteriia</taxon>
        <taxon>Flavobacteriales</taxon>
        <taxon>Flavobacteriaceae</taxon>
        <taxon>Flavobacterium</taxon>
    </lineage>
</organism>
<proteinExistence type="predicted"/>
<dbReference type="GO" id="GO:0006352">
    <property type="term" value="P:DNA-templated transcription initiation"/>
    <property type="evidence" value="ECO:0007669"/>
    <property type="project" value="InterPro"/>
</dbReference>
<dbReference type="GO" id="GO:0003700">
    <property type="term" value="F:DNA-binding transcription factor activity"/>
    <property type="evidence" value="ECO:0007669"/>
    <property type="project" value="InterPro"/>
</dbReference>
<dbReference type="SUPFAM" id="SSF88946">
    <property type="entry name" value="Sigma2 domain of RNA polymerase sigma factors"/>
    <property type="match status" value="1"/>
</dbReference>
<dbReference type="EMBL" id="PCMW01000101">
    <property type="protein sequence ID" value="PDS22364.1"/>
    <property type="molecule type" value="Genomic_DNA"/>
</dbReference>
<dbReference type="AlphaFoldDB" id="A0A2H3KJG1"/>
<evidence type="ECO:0000313" key="1">
    <source>
        <dbReference type="EMBL" id="PDS22364.1"/>
    </source>
</evidence>
<dbReference type="Proteomes" id="UP000220828">
    <property type="component" value="Unassembled WGS sequence"/>
</dbReference>
<reference evidence="1 2" key="1">
    <citation type="submission" date="2017-09" db="EMBL/GenBank/DDBJ databases">
        <title>Whole genomes of Flavobacteriaceae.</title>
        <authorList>
            <person name="Stine C."/>
            <person name="Li C."/>
            <person name="Tadesse D."/>
        </authorList>
    </citation>
    <scope>NUCLEOTIDE SEQUENCE [LARGE SCALE GENOMIC DNA]</scope>
    <source>
        <strain evidence="1 2">ATCC 35036</strain>
    </source>
</reference>
<gene>
    <name evidence="1" type="ORF">B0A77_13690</name>
</gene>
<dbReference type="Gene3D" id="1.10.1740.10">
    <property type="match status" value="1"/>
</dbReference>
<name>A0A2H3KJG1_9FLAO</name>
<dbReference type="OrthoDB" id="1163416at2"/>
<protein>
    <submittedName>
        <fullName evidence="1">RNA polymerase subunit sigma-70</fullName>
    </submittedName>
</protein>
<sequence length="208" mass="24356">MVAQTNTTAWNDKELLLKIKENSDYLGLVYKNCKTHCLGFMKKMTSGKFNDYELEDIYQDANIILYEKIVNGDFELTASFQTYLNSVCRFQLLNKLQTDTKYKSYEDYFQFDNDDENDNYKFNPSISDSLDPIIGEKEAQFGAIEKALLKMKEAGGHCYELLTLFWYHKKSMNELTSEFGYTNEVNTRNQKSKCQKRLEKMAKNELNS</sequence>
<dbReference type="InterPro" id="IPR013325">
    <property type="entry name" value="RNA_pol_sigma_r2"/>
</dbReference>
<comment type="caution">
    <text evidence="1">The sequence shown here is derived from an EMBL/GenBank/DDBJ whole genome shotgun (WGS) entry which is preliminary data.</text>
</comment>
<dbReference type="RefSeq" id="WP_097554804.1">
    <property type="nucleotide sequence ID" value="NZ_PCMW01000101.1"/>
</dbReference>
<accession>A0A2H3KJG1</accession>